<gene>
    <name evidence="1" type="ORF">GXM_05789</name>
</gene>
<accession>A0A5P8W6B8</accession>
<organism evidence="1 2">
    <name type="scientific">Nostoc sphaeroides CCNUC1</name>
    <dbReference type="NCBI Taxonomy" id="2653204"/>
    <lineage>
        <taxon>Bacteria</taxon>
        <taxon>Bacillati</taxon>
        <taxon>Cyanobacteriota</taxon>
        <taxon>Cyanophyceae</taxon>
        <taxon>Nostocales</taxon>
        <taxon>Nostocaceae</taxon>
        <taxon>Nostoc</taxon>
    </lineage>
</organism>
<dbReference type="AlphaFoldDB" id="A0A5P8W6B8"/>
<dbReference type="KEGG" id="nsh:GXM_05789"/>
<name>A0A5P8W6B8_9NOSO</name>
<evidence type="ECO:0000313" key="1">
    <source>
        <dbReference type="EMBL" id="QFS48297.1"/>
    </source>
</evidence>
<sequence length="56" mass="6398">MFKSNTLGLAPKTLKCVGWVEERNPTFRDFVGLSKAQPNKAIFHKAKRIVFKSTFL</sequence>
<dbReference type="EMBL" id="CP045226">
    <property type="protein sequence ID" value="QFS48297.1"/>
    <property type="molecule type" value="Genomic_DNA"/>
</dbReference>
<reference evidence="1 2" key="1">
    <citation type="submission" date="2019-10" db="EMBL/GenBank/DDBJ databases">
        <title>Genomic and transcriptomic insights into the perfect genentic adaptation of a filamentous nitrogen-fixing cyanobacterium to rice fields.</title>
        <authorList>
            <person name="Chen Z."/>
        </authorList>
    </citation>
    <scope>NUCLEOTIDE SEQUENCE [LARGE SCALE GENOMIC DNA]</scope>
    <source>
        <strain evidence="1">CCNUC1</strain>
    </source>
</reference>
<dbReference type="Proteomes" id="UP000326678">
    <property type="component" value="Chromosome Gxm1"/>
</dbReference>
<protein>
    <submittedName>
        <fullName evidence="1">Uncharacterized protein</fullName>
    </submittedName>
</protein>
<keyword evidence="2" id="KW-1185">Reference proteome</keyword>
<evidence type="ECO:0000313" key="2">
    <source>
        <dbReference type="Proteomes" id="UP000326678"/>
    </source>
</evidence>
<proteinExistence type="predicted"/>